<feature type="compositionally biased region" description="Low complexity" evidence="2">
    <location>
        <begin position="580"/>
        <end position="597"/>
    </location>
</feature>
<feature type="compositionally biased region" description="Basic and acidic residues" evidence="2">
    <location>
        <begin position="121"/>
        <end position="130"/>
    </location>
</feature>
<feature type="compositionally biased region" description="Pro residues" evidence="2">
    <location>
        <begin position="382"/>
        <end position="392"/>
    </location>
</feature>
<dbReference type="AlphaFoldDB" id="A0A8T1VLF2"/>
<evidence type="ECO:0000259" key="3">
    <source>
        <dbReference type="Pfam" id="PF07001"/>
    </source>
</evidence>
<feature type="compositionally biased region" description="Basic and acidic residues" evidence="2">
    <location>
        <begin position="194"/>
        <end position="212"/>
    </location>
</feature>
<comment type="caution">
    <text evidence="4">The sequence shown here is derived from an EMBL/GenBank/DDBJ whole genome shotgun (WGS) entry which is preliminary data.</text>
</comment>
<feature type="compositionally biased region" description="Low complexity" evidence="2">
    <location>
        <begin position="630"/>
        <end position="640"/>
    </location>
</feature>
<organism evidence="4 5">
    <name type="scientific">Phytophthora pseudosyringae</name>
    <dbReference type="NCBI Taxonomy" id="221518"/>
    <lineage>
        <taxon>Eukaryota</taxon>
        <taxon>Sar</taxon>
        <taxon>Stramenopiles</taxon>
        <taxon>Oomycota</taxon>
        <taxon>Peronosporomycetes</taxon>
        <taxon>Peronosporales</taxon>
        <taxon>Peronosporaceae</taxon>
        <taxon>Phytophthora</taxon>
    </lineage>
</organism>
<dbReference type="Pfam" id="PF07001">
    <property type="entry name" value="BAT2_N"/>
    <property type="match status" value="1"/>
</dbReference>
<evidence type="ECO:0000256" key="2">
    <source>
        <dbReference type="SAM" id="MobiDB-lite"/>
    </source>
</evidence>
<accession>A0A8T1VLF2</accession>
<feature type="compositionally biased region" description="Basic and acidic residues" evidence="2">
    <location>
        <begin position="176"/>
        <end position="186"/>
    </location>
</feature>
<dbReference type="EMBL" id="JAGDFM010000264">
    <property type="protein sequence ID" value="KAG7381038.1"/>
    <property type="molecule type" value="Genomic_DNA"/>
</dbReference>
<feature type="compositionally biased region" description="Basic and acidic residues" evidence="2">
    <location>
        <begin position="766"/>
        <end position="781"/>
    </location>
</feature>
<name>A0A8T1VLF2_9STRA</name>
<feature type="compositionally biased region" description="Low complexity" evidence="2">
    <location>
        <begin position="971"/>
        <end position="983"/>
    </location>
</feature>
<keyword evidence="1" id="KW-0597">Phosphoprotein</keyword>
<reference evidence="4" key="1">
    <citation type="submission" date="2021-02" db="EMBL/GenBank/DDBJ databases">
        <authorList>
            <person name="Palmer J.M."/>
        </authorList>
    </citation>
    <scope>NUCLEOTIDE SEQUENCE</scope>
    <source>
        <strain evidence="4">SCRP734</strain>
    </source>
</reference>
<feature type="compositionally biased region" description="Low complexity" evidence="2">
    <location>
        <begin position="509"/>
        <end position="521"/>
    </location>
</feature>
<dbReference type="Proteomes" id="UP000694044">
    <property type="component" value="Unassembled WGS sequence"/>
</dbReference>
<keyword evidence="5" id="KW-1185">Reference proteome</keyword>
<feature type="region of interest" description="Disordered" evidence="2">
    <location>
        <begin position="751"/>
        <end position="983"/>
    </location>
</feature>
<dbReference type="InterPro" id="IPR009738">
    <property type="entry name" value="BAT2_N"/>
</dbReference>
<dbReference type="OrthoDB" id="168487at2759"/>
<sequence>MLNSLHFRNSHARLSSSDTSSRSAAAPPAKPLMNPTTASAKPKAKFSSRNLSAVFKAPLRTKPLLENATGPQQRPNSRMLVLGRAAASPPAPLNTPSLKRESQVHDVHVSLVPAGSNWAESAEKQQKPETPEPAPAPTNVVAPPEKPWTPESVAEHLHTGGAPARPKAAAESSGRWGDDAVEHDIVRNNVRRQMQKEREFPDLKEAVEETQTHHGGQGHAPAADRSRSMGPQQSEQHHGRATGRWAHFNEQEEVPRSIQDDRWSRDRYGRGEDDRWSRERYSRYDDGCGRQHRPDESSNDVVSPVPNDSHTHFSRSDARFDMVASGDRDRVLSHSPHRMDWSSGQLARRDGRSSSPACLNGPEDSRFRNPQLDRSLTQSPAPVSPSPAPKTPPMTADVAPARATSWRNVPTPDQGWGRAEETPRRAANAWSNDEEPTTPVAAAAESNTESSSNSSASTSPSPPQQVQLLKRPKMLFDPKTGGMVNANDTAAPGKRQAGGRNGGNDRETANAAAASGSTFATERSDGKAEGVFKAATKKSTKGVKTEVSEESPTTAVVNGVSTASATAANSMQESVAKDTGSVSETPSSVFSSAASKGSNEKCAPKRATTKQAAQVKTGSRVAKPARDSRCAATQQAQQRRGSQETAASVREGSRASNGKTTERGKRNISTRNDRRDVGSSNPTQRRPSRKVEVTTAQPSKVDPSEDVLLKQIADDSSGGVVVLTDGQAGIEVSPEDEGFETVKSRRTVLTEKKRQRLASTETADEENSRRASVEEHADGQSKGEQVQENFGMAPKVVDTQRASKPRGKAANSRRNAEQATKDRKPRPKQPKQSARTSEPKSKLMPAKAAASGGKASSAEAKQPPSPAKPTEQVAGEAPAESLASKKRSQYVKVASTTGTKREQKPRGEKQAQGISTRRPSDRKVSASTGEGNAHKQEPTKRVVEKASSTKPRGPAAKSKPKQARQVYVVKTPAPASGATSTAA</sequence>
<protein>
    <recommendedName>
        <fullName evidence="3">BAT2 N-terminal domain-containing protein</fullName>
    </recommendedName>
</protein>
<feature type="compositionally biased region" description="Basic and acidic residues" evidence="2">
    <location>
        <begin position="247"/>
        <end position="296"/>
    </location>
</feature>
<feature type="compositionally biased region" description="Basic and acidic residues" evidence="2">
    <location>
        <begin position="309"/>
        <end position="340"/>
    </location>
</feature>
<evidence type="ECO:0000256" key="1">
    <source>
        <dbReference type="ARBA" id="ARBA00022553"/>
    </source>
</evidence>
<feature type="compositionally biased region" description="Basic and acidic residues" evidence="2">
    <location>
        <begin position="660"/>
        <end position="677"/>
    </location>
</feature>
<feature type="compositionally biased region" description="Polar residues" evidence="2">
    <location>
        <begin position="550"/>
        <end position="573"/>
    </location>
</feature>
<evidence type="ECO:0000313" key="4">
    <source>
        <dbReference type="EMBL" id="KAG7381038.1"/>
    </source>
</evidence>
<feature type="compositionally biased region" description="Basic and acidic residues" evidence="2">
    <location>
        <begin position="899"/>
        <end position="909"/>
    </location>
</feature>
<feature type="region of interest" description="Disordered" evidence="2">
    <location>
        <begin position="117"/>
        <end position="705"/>
    </location>
</feature>
<feature type="domain" description="BAT2 N-terminal" evidence="3">
    <location>
        <begin position="41"/>
        <end position="215"/>
    </location>
</feature>
<feature type="compositionally biased region" description="Low complexity" evidence="2">
    <location>
        <begin position="846"/>
        <end position="861"/>
    </location>
</feature>
<evidence type="ECO:0000313" key="5">
    <source>
        <dbReference type="Proteomes" id="UP000694044"/>
    </source>
</evidence>
<proteinExistence type="predicted"/>
<gene>
    <name evidence="4" type="ORF">PHYPSEUDO_006519</name>
</gene>
<feature type="compositionally biased region" description="Low complexity" evidence="2">
    <location>
        <begin position="441"/>
        <end position="459"/>
    </location>
</feature>
<feature type="compositionally biased region" description="Basic and acidic residues" evidence="2">
    <location>
        <begin position="932"/>
        <end position="944"/>
    </location>
</feature>
<feature type="compositionally biased region" description="Low complexity" evidence="2">
    <location>
        <begin position="12"/>
        <end position="27"/>
    </location>
</feature>
<feature type="region of interest" description="Disordered" evidence="2">
    <location>
        <begin position="1"/>
        <end position="76"/>
    </location>
</feature>